<name>A0A835ICG3_9MAGN</name>
<reference evidence="2 3" key="1">
    <citation type="submission" date="2020-10" db="EMBL/GenBank/DDBJ databases">
        <title>The Coptis chinensis genome and diversification of protoberbering-type alkaloids.</title>
        <authorList>
            <person name="Wang B."/>
            <person name="Shu S."/>
            <person name="Song C."/>
            <person name="Liu Y."/>
        </authorList>
    </citation>
    <scope>NUCLEOTIDE SEQUENCE [LARGE SCALE GENOMIC DNA]</scope>
    <source>
        <strain evidence="2">HL-2020</strain>
        <tissue evidence="2">Leaf</tissue>
    </source>
</reference>
<feature type="region of interest" description="Disordered" evidence="1">
    <location>
        <begin position="1"/>
        <end position="26"/>
    </location>
</feature>
<feature type="compositionally biased region" description="Basic and acidic residues" evidence="1">
    <location>
        <begin position="15"/>
        <end position="26"/>
    </location>
</feature>
<gene>
    <name evidence="2" type="ORF">IFM89_015700</name>
</gene>
<evidence type="ECO:0000313" key="2">
    <source>
        <dbReference type="EMBL" id="KAF9614192.1"/>
    </source>
</evidence>
<protein>
    <submittedName>
        <fullName evidence="2">Uncharacterized protein</fullName>
    </submittedName>
</protein>
<keyword evidence="3" id="KW-1185">Reference proteome</keyword>
<evidence type="ECO:0000256" key="1">
    <source>
        <dbReference type="SAM" id="MobiDB-lite"/>
    </source>
</evidence>
<dbReference type="Proteomes" id="UP000631114">
    <property type="component" value="Unassembled WGS sequence"/>
</dbReference>
<organism evidence="2 3">
    <name type="scientific">Coptis chinensis</name>
    <dbReference type="NCBI Taxonomy" id="261450"/>
    <lineage>
        <taxon>Eukaryota</taxon>
        <taxon>Viridiplantae</taxon>
        <taxon>Streptophyta</taxon>
        <taxon>Embryophyta</taxon>
        <taxon>Tracheophyta</taxon>
        <taxon>Spermatophyta</taxon>
        <taxon>Magnoliopsida</taxon>
        <taxon>Ranunculales</taxon>
        <taxon>Ranunculaceae</taxon>
        <taxon>Coptidoideae</taxon>
        <taxon>Coptis</taxon>
    </lineage>
</organism>
<dbReference type="EMBL" id="JADFTS010000003">
    <property type="protein sequence ID" value="KAF9614192.1"/>
    <property type="molecule type" value="Genomic_DNA"/>
</dbReference>
<evidence type="ECO:0000313" key="3">
    <source>
        <dbReference type="Proteomes" id="UP000631114"/>
    </source>
</evidence>
<comment type="caution">
    <text evidence="2">The sequence shown here is derived from an EMBL/GenBank/DDBJ whole genome shotgun (WGS) entry which is preliminary data.</text>
</comment>
<proteinExistence type="predicted"/>
<accession>A0A835ICG3</accession>
<sequence>MDGAVPEPEPDPDPDPEKVSPTEERNSQVLKCVQLCQRNIITMHHSHSKYQLKLHLIHIRQTLMETTKMKQCHVQDAISAAWLKLKGRLLKMCIDKITELRLPDDPTDDFGSMRCSQLHMMRLD</sequence>
<dbReference type="AlphaFoldDB" id="A0A835ICG3"/>